<dbReference type="AlphaFoldDB" id="A0A859D366"/>
<proteinExistence type="predicted"/>
<protein>
    <submittedName>
        <fullName evidence="1">Uncharacterized protein</fullName>
    </submittedName>
</protein>
<accession>A0A859D366</accession>
<dbReference type="Proteomes" id="UP000509371">
    <property type="component" value="Chromosome"/>
</dbReference>
<evidence type="ECO:0000313" key="1">
    <source>
        <dbReference type="EMBL" id="QKK81311.1"/>
    </source>
</evidence>
<sequence>MSAIFPFSSLIPNDKLGAVESTGLWSDPAFIKASPWFGSKIYWISHLNERKNGELEWSFFSR</sequence>
<gene>
    <name evidence="1" type="ORF">MP3633_2584</name>
</gene>
<dbReference type="KEGG" id="mpri:MP3633_2584"/>
<name>A0A859D366_9GAMM</name>
<dbReference type="EMBL" id="CP054301">
    <property type="protein sequence ID" value="QKK81311.1"/>
    <property type="molecule type" value="Genomic_DNA"/>
</dbReference>
<organism evidence="1 2">
    <name type="scientific">Marinomonas primoryensis</name>
    <dbReference type="NCBI Taxonomy" id="178399"/>
    <lineage>
        <taxon>Bacteria</taxon>
        <taxon>Pseudomonadati</taxon>
        <taxon>Pseudomonadota</taxon>
        <taxon>Gammaproteobacteria</taxon>
        <taxon>Oceanospirillales</taxon>
        <taxon>Oceanospirillaceae</taxon>
        <taxon>Marinomonas</taxon>
    </lineage>
</organism>
<evidence type="ECO:0000313" key="2">
    <source>
        <dbReference type="Proteomes" id="UP000509371"/>
    </source>
</evidence>
<reference evidence="1 2" key="1">
    <citation type="submission" date="2020-06" db="EMBL/GenBank/DDBJ databases">
        <authorList>
            <person name="Voronona O.L."/>
            <person name="Aksenova E.I."/>
            <person name="Kunda M.S."/>
            <person name="Semenov A.N."/>
            <person name="Ryzhova N."/>
        </authorList>
    </citation>
    <scope>NUCLEOTIDE SEQUENCE [LARGE SCALE GENOMIC DNA]</scope>
    <source>
        <strain evidence="1 2">MPKMM3633</strain>
    </source>
</reference>